<feature type="non-terminal residue" evidence="1">
    <location>
        <position position="1"/>
    </location>
</feature>
<dbReference type="Proteomes" id="UP000007800">
    <property type="component" value="Unassembled WGS sequence"/>
</dbReference>
<dbReference type="InParanoid" id="C5LLI8"/>
<gene>
    <name evidence="1" type="ORF">Pmar_PMAR000003</name>
</gene>
<name>C5LLI8_PERM5</name>
<organism evidence="2">
    <name type="scientific">Perkinsus marinus (strain ATCC 50983 / TXsc)</name>
    <dbReference type="NCBI Taxonomy" id="423536"/>
    <lineage>
        <taxon>Eukaryota</taxon>
        <taxon>Sar</taxon>
        <taxon>Alveolata</taxon>
        <taxon>Perkinsozoa</taxon>
        <taxon>Perkinsea</taxon>
        <taxon>Perkinsida</taxon>
        <taxon>Perkinsidae</taxon>
        <taxon>Perkinsus</taxon>
    </lineage>
</organism>
<protein>
    <submittedName>
        <fullName evidence="1">Uncharacterized protein</fullName>
    </submittedName>
</protein>
<proteinExistence type="predicted"/>
<dbReference type="GeneID" id="9047245"/>
<accession>C5LLI8</accession>
<evidence type="ECO:0000313" key="2">
    <source>
        <dbReference type="Proteomes" id="UP000007800"/>
    </source>
</evidence>
<evidence type="ECO:0000313" key="1">
    <source>
        <dbReference type="EMBL" id="EER02402.1"/>
    </source>
</evidence>
<dbReference type="RefSeq" id="XP_002769684.1">
    <property type="nucleotide sequence ID" value="XM_002769638.1"/>
</dbReference>
<sequence>ECTLPMRSTRCGISTPLSRFSRRTVGSCCRCWLVVQRMLSWTTFMIFDGLLVLTS</sequence>
<keyword evidence="2" id="KW-1185">Reference proteome</keyword>
<dbReference type="EMBL" id="GG683214">
    <property type="protein sequence ID" value="EER02402.1"/>
    <property type="molecule type" value="Genomic_DNA"/>
</dbReference>
<reference evidence="1 2" key="1">
    <citation type="submission" date="2008-07" db="EMBL/GenBank/DDBJ databases">
        <authorList>
            <person name="El-Sayed N."/>
            <person name="Caler E."/>
            <person name="Inman J."/>
            <person name="Amedeo P."/>
            <person name="Hass B."/>
            <person name="Wortman J."/>
        </authorList>
    </citation>
    <scope>NUCLEOTIDE SEQUENCE [LARGE SCALE GENOMIC DNA]</scope>
    <source>
        <strain evidence="2">ATCC 50983 / TXsc</strain>
    </source>
</reference>
<feature type="non-terminal residue" evidence="1">
    <location>
        <position position="55"/>
    </location>
</feature>
<dbReference type="AlphaFoldDB" id="C5LLI8"/>